<gene>
    <name evidence="6" type="ORF">SODALDRAFT_332199</name>
</gene>
<evidence type="ECO:0000313" key="6">
    <source>
        <dbReference type="EMBL" id="ROT40042.1"/>
    </source>
</evidence>
<evidence type="ECO:0000256" key="1">
    <source>
        <dbReference type="ARBA" id="ARBA00022729"/>
    </source>
</evidence>
<name>A0A3N2PZX9_SODAK</name>
<keyword evidence="1 4" id="KW-0732">Signal</keyword>
<dbReference type="InterPro" id="IPR029058">
    <property type="entry name" value="AB_hydrolase_fold"/>
</dbReference>
<evidence type="ECO:0000256" key="3">
    <source>
        <dbReference type="SAM" id="MobiDB-lite"/>
    </source>
</evidence>
<feature type="signal peptide" evidence="4">
    <location>
        <begin position="1"/>
        <end position="32"/>
    </location>
</feature>
<dbReference type="RefSeq" id="XP_028467848.1">
    <property type="nucleotide sequence ID" value="XM_028611641.1"/>
</dbReference>
<dbReference type="InterPro" id="IPR002921">
    <property type="entry name" value="Fungal_lipase-type"/>
</dbReference>
<dbReference type="EMBL" id="ML119053">
    <property type="protein sequence ID" value="ROT40042.1"/>
    <property type="molecule type" value="Genomic_DNA"/>
</dbReference>
<feature type="domain" description="Fungal lipase-type" evidence="5">
    <location>
        <begin position="133"/>
        <end position="295"/>
    </location>
</feature>
<dbReference type="Proteomes" id="UP000272025">
    <property type="component" value="Unassembled WGS sequence"/>
</dbReference>
<evidence type="ECO:0000256" key="2">
    <source>
        <dbReference type="ARBA" id="ARBA00022801"/>
    </source>
</evidence>
<dbReference type="Pfam" id="PF01764">
    <property type="entry name" value="Lipase_3"/>
    <property type="match status" value="1"/>
</dbReference>
<dbReference type="SUPFAM" id="SSF53474">
    <property type="entry name" value="alpha/beta-Hydrolases"/>
    <property type="match status" value="1"/>
</dbReference>
<keyword evidence="2 6" id="KW-0378">Hydrolase</keyword>
<organism evidence="6 7">
    <name type="scientific">Sodiomyces alkalinus (strain CBS 110278 / VKM F-3762 / F11)</name>
    <name type="common">Alkaliphilic filamentous fungus</name>
    <dbReference type="NCBI Taxonomy" id="1314773"/>
    <lineage>
        <taxon>Eukaryota</taxon>
        <taxon>Fungi</taxon>
        <taxon>Dikarya</taxon>
        <taxon>Ascomycota</taxon>
        <taxon>Pezizomycotina</taxon>
        <taxon>Sordariomycetes</taxon>
        <taxon>Hypocreomycetidae</taxon>
        <taxon>Glomerellales</taxon>
        <taxon>Plectosphaerellaceae</taxon>
        <taxon>Sodiomyces</taxon>
    </lineage>
</organism>
<protein>
    <submittedName>
        <fullName evidence="6">Alpha/beta-hydrolase</fullName>
    </submittedName>
</protein>
<sequence>MHLSPQNRLLLLRVFRLLLAIWLLGIVSFSSAALQEPLVTSASPQPVSVAVFSSLERLSRLVDITYCVGNTGMWKPFKCASRCNEFPTLTLETTWQTGILMSDSCGFIAVDHGIPRPDAGEGNHDPLAEKAIIVAFRGTYSIANTIIDLSTMPQQYVPYPSPDDGGGKPPRKPSHRCDNCTVHSGFLASWRQARDVVLPEMKALRQKYPGYPIRLVGHSLGGAVAMLAALEMRVSLGWWDTVVTTFGEPRVGNQELCDYLDAVFELSAADEINAAEREYRRVTHADDPVPLLPPAEWGYSSHGGEFFISKKDLPPSVEDVLVCRGDYDENCIARDEGRVVSVAADDSTDVLRTGEGQDAVAAERFNWIPARFRLWQLFFAHRDYFWRLGLCVPGGDPANWGREKAEGGGGGGGEEAHSAEL</sequence>
<dbReference type="InterPro" id="IPR051299">
    <property type="entry name" value="AB_hydrolase_lip/est"/>
</dbReference>
<feature type="region of interest" description="Disordered" evidence="3">
    <location>
        <begin position="401"/>
        <end position="421"/>
    </location>
</feature>
<reference evidence="6 7" key="1">
    <citation type="journal article" date="2018" name="Mol. Ecol.">
        <title>The obligate alkalophilic soda-lake fungus Sodiomyces alkalinus has shifted to a protein diet.</title>
        <authorList>
            <person name="Grum-Grzhimaylo A.A."/>
            <person name="Falkoski D.L."/>
            <person name="van den Heuvel J."/>
            <person name="Valero-Jimenez C.A."/>
            <person name="Min B."/>
            <person name="Choi I.G."/>
            <person name="Lipzen A."/>
            <person name="Daum C.G."/>
            <person name="Aanen D.K."/>
            <person name="Tsang A."/>
            <person name="Henrissat B."/>
            <person name="Bilanenko E.N."/>
            <person name="de Vries R.P."/>
            <person name="van Kan J.A.L."/>
            <person name="Grigoriev I.V."/>
            <person name="Debets A.J.M."/>
        </authorList>
    </citation>
    <scope>NUCLEOTIDE SEQUENCE [LARGE SCALE GENOMIC DNA]</scope>
    <source>
        <strain evidence="6 7">F11</strain>
    </source>
</reference>
<dbReference type="AlphaFoldDB" id="A0A3N2PZX9"/>
<feature type="chain" id="PRO_5017952143" evidence="4">
    <location>
        <begin position="33"/>
        <end position="421"/>
    </location>
</feature>
<dbReference type="GO" id="GO:0006629">
    <property type="term" value="P:lipid metabolic process"/>
    <property type="evidence" value="ECO:0007669"/>
    <property type="project" value="InterPro"/>
</dbReference>
<evidence type="ECO:0000259" key="5">
    <source>
        <dbReference type="Pfam" id="PF01764"/>
    </source>
</evidence>
<proteinExistence type="predicted"/>
<dbReference type="PANTHER" id="PTHR46640:SF1">
    <property type="entry name" value="FUNGAL LIPASE-LIKE DOMAIN-CONTAINING PROTEIN-RELATED"/>
    <property type="match status" value="1"/>
</dbReference>
<dbReference type="STRING" id="1314773.A0A3N2PZX9"/>
<dbReference type="OrthoDB" id="438440at2759"/>
<dbReference type="PANTHER" id="PTHR46640">
    <property type="entry name" value="TRIACYLGLYCEROL LIPASE, PUTATIVE (AFU_ORTHOLOGUE AFUA_6G06510)-RELATED"/>
    <property type="match status" value="1"/>
</dbReference>
<evidence type="ECO:0000313" key="7">
    <source>
        <dbReference type="Proteomes" id="UP000272025"/>
    </source>
</evidence>
<accession>A0A3N2PZX9</accession>
<dbReference type="GO" id="GO:0016787">
    <property type="term" value="F:hydrolase activity"/>
    <property type="evidence" value="ECO:0007669"/>
    <property type="project" value="UniProtKB-KW"/>
</dbReference>
<dbReference type="CDD" id="cd00519">
    <property type="entry name" value="Lipase_3"/>
    <property type="match status" value="1"/>
</dbReference>
<dbReference type="GeneID" id="39580119"/>
<dbReference type="Gene3D" id="3.40.50.1820">
    <property type="entry name" value="alpha/beta hydrolase"/>
    <property type="match status" value="1"/>
</dbReference>
<evidence type="ECO:0000256" key="4">
    <source>
        <dbReference type="SAM" id="SignalP"/>
    </source>
</evidence>
<keyword evidence="7" id="KW-1185">Reference proteome</keyword>